<keyword evidence="2 3" id="KW-0092">Biotin</keyword>
<dbReference type="InterPro" id="IPR036388">
    <property type="entry name" value="WH-like_DNA-bd_sf"/>
</dbReference>
<dbReference type="KEGG" id="blen:NCTC4824_01963"/>
<dbReference type="NCBIfam" id="TIGR00121">
    <property type="entry name" value="birA_ligase"/>
    <property type="match status" value="1"/>
</dbReference>
<dbReference type="InterPro" id="IPR036390">
    <property type="entry name" value="WH_DNA-bd_sf"/>
</dbReference>
<evidence type="ECO:0000259" key="4">
    <source>
        <dbReference type="PROSITE" id="PS51733"/>
    </source>
</evidence>
<dbReference type="InterPro" id="IPR030855">
    <property type="entry name" value="Bifunct_BirA"/>
</dbReference>
<evidence type="ECO:0000256" key="3">
    <source>
        <dbReference type="HAMAP-Rule" id="MF_00978"/>
    </source>
</evidence>
<keyword evidence="3" id="KW-0547">Nucleotide-binding</keyword>
<dbReference type="InterPro" id="IPR013196">
    <property type="entry name" value="HTH_11"/>
</dbReference>
<evidence type="ECO:0000313" key="5">
    <source>
        <dbReference type="EMBL" id="SQI56598.1"/>
    </source>
</evidence>
<dbReference type="GO" id="GO:0016740">
    <property type="term" value="F:transferase activity"/>
    <property type="evidence" value="ECO:0007669"/>
    <property type="project" value="UniProtKB-ARBA"/>
</dbReference>
<keyword evidence="3" id="KW-0238">DNA-binding</keyword>
<dbReference type="InterPro" id="IPR045864">
    <property type="entry name" value="aa-tRNA-synth_II/BPL/LPL"/>
</dbReference>
<keyword evidence="3" id="KW-0805">Transcription regulation</keyword>
<keyword evidence="6" id="KW-1185">Reference proteome</keyword>
<dbReference type="GO" id="GO:0004077">
    <property type="term" value="F:biotin--[biotin carboxyl-carrier protein] ligase activity"/>
    <property type="evidence" value="ECO:0007669"/>
    <property type="project" value="UniProtKB-UniRule"/>
</dbReference>
<dbReference type="Gene3D" id="3.30.930.10">
    <property type="entry name" value="Bira Bifunctional Protein, Domain 2"/>
    <property type="match status" value="1"/>
</dbReference>
<feature type="binding site" evidence="3">
    <location>
        <position position="189"/>
    </location>
    <ligand>
        <name>biotin</name>
        <dbReference type="ChEBI" id="CHEBI:57586"/>
    </ligand>
</feature>
<dbReference type="SUPFAM" id="SSF55681">
    <property type="entry name" value="Class II aaRS and biotin synthetases"/>
    <property type="match status" value="1"/>
</dbReference>
<dbReference type="PANTHER" id="PTHR12835">
    <property type="entry name" value="BIOTIN PROTEIN LIGASE"/>
    <property type="match status" value="1"/>
</dbReference>
<dbReference type="EMBL" id="LS483476">
    <property type="protein sequence ID" value="SQI56598.1"/>
    <property type="molecule type" value="Genomic_DNA"/>
</dbReference>
<accession>A0A2X4W9G3</accession>
<evidence type="ECO:0000256" key="2">
    <source>
        <dbReference type="ARBA" id="ARBA00023267"/>
    </source>
</evidence>
<dbReference type="InterPro" id="IPR003142">
    <property type="entry name" value="BPL_C"/>
</dbReference>
<dbReference type="EC" id="6.3.4.15" evidence="3"/>
<dbReference type="STRING" id="1348624.GCA_001591545_01033"/>
<dbReference type="Pfam" id="PF08279">
    <property type="entry name" value="HTH_11"/>
    <property type="match status" value="1"/>
</dbReference>
<feature type="binding site" evidence="3">
    <location>
        <position position="118"/>
    </location>
    <ligand>
        <name>biotin</name>
        <dbReference type="ChEBI" id="CHEBI:57586"/>
    </ligand>
</feature>
<comment type="similarity">
    <text evidence="3">Belongs to the biotin--protein ligase family.</text>
</comment>
<dbReference type="InterPro" id="IPR004408">
    <property type="entry name" value="Biotin_CoA_COase_ligase"/>
</dbReference>
<feature type="binding site" evidence="3">
    <location>
        <begin position="122"/>
        <end position="124"/>
    </location>
    <ligand>
        <name>biotin</name>
        <dbReference type="ChEBI" id="CHEBI:57586"/>
    </ligand>
</feature>
<dbReference type="GO" id="GO:0006355">
    <property type="term" value="P:regulation of DNA-templated transcription"/>
    <property type="evidence" value="ECO:0007669"/>
    <property type="project" value="UniProtKB-UniRule"/>
</dbReference>
<dbReference type="Pfam" id="PF02237">
    <property type="entry name" value="BPL_C"/>
    <property type="match status" value="1"/>
</dbReference>
<dbReference type="PANTHER" id="PTHR12835:SF5">
    <property type="entry name" value="BIOTIN--PROTEIN LIGASE"/>
    <property type="match status" value="1"/>
</dbReference>
<comment type="function">
    <text evidence="3">Acts both as a biotin--[acetyl-CoA-carboxylase] ligase and a repressor.</text>
</comment>
<dbReference type="HAMAP" id="MF_00978">
    <property type="entry name" value="Bifunct_BirA"/>
    <property type="match status" value="1"/>
</dbReference>
<organism evidence="5 6">
    <name type="scientific">Lederbergia lenta</name>
    <name type="common">Bacillus lentus</name>
    <dbReference type="NCBI Taxonomy" id="1467"/>
    <lineage>
        <taxon>Bacteria</taxon>
        <taxon>Bacillati</taxon>
        <taxon>Bacillota</taxon>
        <taxon>Bacilli</taxon>
        <taxon>Bacillales</taxon>
        <taxon>Bacillaceae</taxon>
        <taxon>Lederbergia</taxon>
    </lineage>
</organism>
<evidence type="ECO:0000256" key="1">
    <source>
        <dbReference type="ARBA" id="ARBA00022598"/>
    </source>
</evidence>
<protein>
    <recommendedName>
        <fullName evidence="3">Bifunctional ligase/repressor BirA</fullName>
    </recommendedName>
    <alternativeName>
        <fullName evidence="3">Biotin--[acetyl-CoA-carboxylase] ligase</fullName>
        <ecNumber evidence="3">6.3.4.15</ecNumber>
    </alternativeName>
    <alternativeName>
        <fullName evidence="3">Biotin--protein ligase</fullName>
    </alternativeName>
    <alternativeName>
        <fullName evidence="3">Biotin-[acetyl-CoA carboxylase] synthetase</fullName>
    </alternativeName>
</protein>
<dbReference type="Gene3D" id="2.30.30.100">
    <property type="match status" value="1"/>
</dbReference>
<dbReference type="GO" id="GO:0005524">
    <property type="term" value="F:ATP binding"/>
    <property type="evidence" value="ECO:0007669"/>
    <property type="project" value="UniProtKB-UniRule"/>
</dbReference>
<dbReference type="GO" id="GO:0009249">
    <property type="term" value="P:protein lipoylation"/>
    <property type="evidence" value="ECO:0007669"/>
    <property type="project" value="UniProtKB-ARBA"/>
</dbReference>
<keyword evidence="3" id="KW-0067">ATP-binding</keyword>
<dbReference type="Gene3D" id="1.10.10.10">
    <property type="entry name" value="Winged helix-like DNA-binding domain superfamily/Winged helix DNA-binding domain"/>
    <property type="match status" value="1"/>
</dbReference>
<dbReference type="RefSeq" id="WP_066137842.1">
    <property type="nucleotide sequence ID" value="NZ_CBCSGM010000001.1"/>
</dbReference>
<comment type="catalytic activity">
    <reaction evidence="3">
        <text>biotin + L-lysyl-[protein] + ATP = N(6)-biotinyl-L-lysyl-[protein] + AMP + diphosphate + H(+)</text>
        <dbReference type="Rhea" id="RHEA:11756"/>
        <dbReference type="Rhea" id="RHEA-COMP:9752"/>
        <dbReference type="Rhea" id="RHEA-COMP:10505"/>
        <dbReference type="ChEBI" id="CHEBI:15378"/>
        <dbReference type="ChEBI" id="CHEBI:29969"/>
        <dbReference type="ChEBI" id="CHEBI:30616"/>
        <dbReference type="ChEBI" id="CHEBI:33019"/>
        <dbReference type="ChEBI" id="CHEBI:57586"/>
        <dbReference type="ChEBI" id="CHEBI:83144"/>
        <dbReference type="ChEBI" id="CHEBI:456215"/>
        <dbReference type="EC" id="6.3.4.15"/>
    </reaction>
</comment>
<dbReference type="CDD" id="cd16442">
    <property type="entry name" value="BPL"/>
    <property type="match status" value="1"/>
</dbReference>
<dbReference type="GO" id="GO:0003677">
    <property type="term" value="F:DNA binding"/>
    <property type="evidence" value="ECO:0007669"/>
    <property type="project" value="UniProtKB-UniRule"/>
</dbReference>
<feature type="domain" description="BPL/LPL catalytic" evidence="4">
    <location>
        <begin position="74"/>
        <end position="262"/>
    </location>
</feature>
<dbReference type="Proteomes" id="UP000249134">
    <property type="component" value="Chromosome 1"/>
</dbReference>
<dbReference type="GO" id="GO:0005737">
    <property type="term" value="C:cytoplasm"/>
    <property type="evidence" value="ECO:0007669"/>
    <property type="project" value="TreeGrafter"/>
</dbReference>
<feature type="DNA-binding region" description="H-T-H motif" evidence="3">
    <location>
        <begin position="23"/>
        <end position="42"/>
    </location>
</feature>
<dbReference type="PROSITE" id="PS51733">
    <property type="entry name" value="BPL_LPL_CATALYTIC"/>
    <property type="match status" value="1"/>
</dbReference>
<keyword evidence="3" id="KW-0804">Transcription</keyword>
<proteinExistence type="inferred from homology"/>
<dbReference type="AlphaFoldDB" id="A0A2X4W9G3"/>
<evidence type="ECO:0000313" key="6">
    <source>
        <dbReference type="Proteomes" id="UP000249134"/>
    </source>
</evidence>
<reference evidence="5 6" key="1">
    <citation type="submission" date="2018-06" db="EMBL/GenBank/DDBJ databases">
        <authorList>
            <consortium name="Pathogen Informatics"/>
            <person name="Doyle S."/>
        </authorList>
    </citation>
    <scope>NUCLEOTIDE SEQUENCE [LARGE SCALE GENOMIC DNA]</scope>
    <source>
        <strain evidence="5 6">NCTC4824</strain>
    </source>
</reference>
<keyword evidence="1 3" id="KW-0436">Ligase</keyword>
<dbReference type="SUPFAM" id="SSF46785">
    <property type="entry name" value="Winged helix' DNA-binding domain"/>
    <property type="match status" value="1"/>
</dbReference>
<keyword evidence="3" id="KW-0678">Repressor</keyword>
<name>A0A2X4W9G3_LEDLE</name>
<dbReference type="Pfam" id="PF03099">
    <property type="entry name" value="BPL_LplA_LipB"/>
    <property type="match status" value="1"/>
</dbReference>
<comment type="caution">
    <text evidence="3">Lacks conserved residue(s) required for the propagation of feature annotation.</text>
</comment>
<sequence>MSTSVKKQLIAALFEANNEFLSGQALAEMIGCSRTAIWKQIEELRKSGFEIEAIRKKGYRIIHKPDQLSENEILMGLETSVLGRNILYFDTIDSTQNKANEVARMDAPEGTIVIAEEQTSGRGRMAREWHSSKHKGIWMSLILRPQLPPEKAPQFTLITAIAIARAIEEVTGKEPEIKWPNDILFHGKKMTGILTELHSEADKINFIIIGIGLNVNQEMPDFPEEVREIATSLAIENGKKVSRVILLQHILKNFEKYYQLYLEKGFGTLKVIWESYVTSIGKSIIARTISGEIVGKALGITEEGVLKIQDAEGQIHYVYSADIEIKP</sequence>
<dbReference type="InterPro" id="IPR004143">
    <property type="entry name" value="BPL_LPL_catalytic"/>
</dbReference>
<gene>
    <name evidence="3 5" type="primary">birA</name>
    <name evidence="5" type="ORF">NCTC4824_01963</name>
</gene>